<organism evidence="2">
    <name type="scientific">marine sediment metagenome</name>
    <dbReference type="NCBI Taxonomy" id="412755"/>
    <lineage>
        <taxon>unclassified sequences</taxon>
        <taxon>metagenomes</taxon>
        <taxon>ecological metagenomes</taxon>
    </lineage>
</organism>
<accession>A0A0F9CHD1</accession>
<feature type="domain" description="GAF" evidence="1">
    <location>
        <begin position="2"/>
        <end position="63"/>
    </location>
</feature>
<proteinExistence type="predicted"/>
<evidence type="ECO:0000259" key="1">
    <source>
        <dbReference type="Pfam" id="PF13185"/>
    </source>
</evidence>
<feature type="non-terminal residue" evidence="2">
    <location>
        <position position="1"/>
    </location>
</feature>
<dbReference type="InterPro" id="IPR003018">
    <property type="entry name" value="GAF"/>
</dbReference>
<dbReference type="AlphaFoldDB" id="A0A0F9CHD1"/>
<name>A0A0F9CHD1_9ZZZZ</name>
<comment type="caution">
    <text evidence="2">The sequence shown here is derived from an EMBL/GenBank/DDBJ whole genome shotgun (WGS) entry which is preliminary data.</text>
</comment>
<sequence>EHERSSGFPPGHPPMKGFLGVPILIRGDAYGNLYLAEKEGGNFDAADEEAAVVLAGWAAIAIENARLYKDVETRKNELEGAVGDLEATTAIASRWVRVRPEGACISSAYRRMEARMARGRRL</sequence>
<evidence type="ECO:0000313" key="2">
    <source>
        <dbReference type="EMBL" id="KKL48524.1"/>
    </source>
</evidence>
<dbReference type="EMBL" id="LAZR01033291">
    <property type="protein sequence ID" value="KKL48524.1"/>
    <property type="molecule type" value="Genomic_DNA"/>
</dbReference>
<reference evidence="2" key="1">
    <citation type="journal article" date="2015" name="Nature">
        <title>Complex archaea that bridge the gap between prokaryotes and eukaryotes.</title>
        <authorList>
            <person name="Spang A."/>
            <person name="Saw J.H."/>
            <person name="Jorgensen S.L."/>
            <person name="Zaremba-Niedzwiedzka K."/>
            <person name="Martijn J."/>
            <person name="Lind A.E."/>
            <person name="van Eijk R."/>
            <person name="Schleper C."/>
            <person name="Guy L."/>
            <person name="Ettema T.J."/>
        </authorList>
    </citation>
    <scope>NUCLEOTIDE SEQUENCE</scope>
</reference>
<protein>
    <recommendedName>
        <fullName evidence="1">GAF domain-containing protein</fullName>
    </recommendedName>
</protein>
<dbReference type="SUPFAM" id="SSF55781">
    <property type="entry name" value="GAF domain-like"/>
    <property type="match status" value="1"/>
</dbReference>
<dbReference type="Pfam" id="PF13185">
    <property type="entry name" value="GAF_2"/>
    <property type="match status" value="1"/>
</dbReference>
<dbReference type="Gene3D" id="3.30.450.40">
    <property type="match status" value="1"/>
</dbReference>
<gene>
    <name evidence="2" type="ORF">LCGC14_2324630</name>
</gene>
<dbReference type="InterPro" id="IPR029016">
    <property type="entry name" value="GAF-like_dom_sf"/>
</dbReference>